<evidence type="ECO:0000259" key="5">
    <source>
        <dbReference type="PROSITE" id="PS50983"/>
    </source>
</evidence>
<dbReference type="STRING" id="766136.BHF68_00065"/>
<dbReference type="SUPFAM" id="SSF53807">
    <property type="entry name" value="Helical backbone' metal receptor"/>
    <property type="match status" value="1"/>
</dbReference>
<dbReference type="GO" id="GO:1901678">
    <property type="term" value="P:iron coordination entity transport"/>
    <property type="evidence" value="ECO:0007669"/>
    <property type="project" value="UniProtKB-ARBA"/>
</dbReference>
<evidence type="ECO:0000256" key="1">
    <source>
        <dbReference type="ARBA" id="ARBA00004196"/>
    </source>
</evidence>
<dbReference type="Gene3D" id="3.40.50.1980">
    <property type="entry name" value="Nitrogenase molybdenum iron protein domain"/>
    <property type="match status" value="2"/>
</dbReference>
<dbReference type="PROSITE" id="PS50983">
    <property type="entry name" value="FE_B12_PBP"/>
    <property type="match status" value="1"/>
</dbReference>
<dbReference type="GO" id="GO:0030288">
    <property type="term" value="C:outer membrane-bounded periplasmic space"/>
    <property type="evidence" value="ECO:0007669"/>
    <property type="project" value="TreeGrafter"/>
</dbReference>
<dbReference type="RefSeq" id="WP_069641615.1">
    <property type="nucleotide sequence ID" value="NZ_MIJE01000001.1"/>
</dbReference>
<dbReference type="InterPro" id="IPR051313">
    <property type="entry name" value="Bact_iron-sidero_bind"/>
</dbReference>
<comment type="caution">
    <text evidence="6">The sequence shown here is derived from an EMBL/GenBank/DDBJ whole genome shotgun (WGS) entry which is preliminary data.</text>
</comment>
<dbReference type="InterPro" id="IPR002491">
    <property type="entry name" value="ABC_transptr_periplasmic_BD"/>
</dbReference>
<protein>
    <recommendedName>
        <fullName evidence="5">Fe/B12 periplasmic-binding domain-containing protein</fullName>
    </recommendedName>
</protein>
<evidence type="ECO:0000313" key="6">
    <source>
        <dbReference type="EMBL" id="OEF98123.1"/>
    </source>
</evidence>
<comment type="subcellular location">
    <subcellularLocation>
        <location evidence="1">Cell envelope</location>
    </subcellularLocation>
</comment>
<keyword evidence="3" id="KW-0813">Transport</keyword>
<accession>A0A1E5G4N1</accession>
<proteinExistence type="inferred from homology"/>
<feature type="domain" description="Fe/B12 periplasmic-binding" evidence="5">
    <location>
        <begin position="23"/>
        <end position="293"/>
    </location>
</feature>
<reference evidence="6 7" key="1">
    <citation type="submission" date="2016-09" db="EMBL/GenBank/DDBJ databases">
        <title>Draft genome sequence for the type strain of Desulfuribacillus alkaliarsenatis AHT28, an obligately anaerobic, sulfidogenic bacterium isolated from Russian soda lake sediments.</title>
        <authorList>
            <person name="Abin C.A."/>
            <person name="Hollibaugh J.T."/>
        </authorList>
    </citation>
    <scope>NUCLEOTIDE SEQUENCE [LARGE SCALE GENOMIC DNA]</scope>
    <source>
        <strain evidence="6 7">AHT28</strain>
    </source>
</reference>
<dbReference type="PANTHER" id="PTHR30532:SF29">
    <property type="entry name" value="FE(3+) DICITRATE-BINDING PERIPLASMIC PROTEIN"/>
    <property type="match status" value="1"/>
</dbReference>
<dbReference type="Proteomes" id="UP000094296">
    <property type="component" value="Unassembled WGS sequence"/>
</dbReference>
<evidence type="ECO:0000256" key="3">
    <source>
        <dbReference type="ARBA" id="ARBA00022448"/>
    </source>
</evidence>
<gene>
    <name evidence="6" type="ORF">BHF68_00065</name>
</gene>
<dbReference type="PANTHER" id="PTHR30532">
    <property type="entry name" value="IRON III DICITRATE-BINDING PERIPLASMIC PROTEIN"/>
    <property type="match status" value="1"/>
</dbReference>
<dbReference type="EMBL" id="MIJE01000001">
    <property type="protein sequence ID" value="OEF98123.1"/>
    <property type="molecule type" value="Genomic_DNA"/>
</dbReference>
<evidence type="ECO:0000256" key="2">
    <source>
        <dbReference type="ARBA" id="ARBA00008814"/>
    </source>
</evidence>
<keyword evidence="4" id="KW-0732">Signal</keyword>
<name>A0A1E5G4N1_9FIRM</name>
<evidence type="ECO:0000313" key="7">
    <source>
        <dbReference type="Proteomes" id="UP000094296"/>
    </source>
</evidence>
<dbReference type="Pfam" id="PF01497">
    <property type="entry name" value="Peripla_BP_2"/>
    <property type="match status" value="1"/>
</dbReference>
<sequence>MFKQEVRYIGQPISNLNHSGFKRIIVLAPHFVDYLLTLDSIPIGVVSEDDNGTTLDDCVIPAQQKVISVGTSKLPQLDIIKELKPDLILGEAKKHIHLFKALDNLAPTILIKDLSVDWKKILLFLSHILNKEQIARQKLDELDEQINMNKPHFKTFFANKTVLLANVWKKEGLQVHNFDSHLGKILYQQIGLRKPSPLHIEDKYIGYKYMFPHKLDSIASINPDILFLFNTVGVKQEEIFKEIEKSSLWNDLSCVKNDQVYRFGSLKDGNEGRCVRHYTKILNEISKHVMGVN</sequence>
<comment type="similarity">
    <text evidence="2">Belongs to the bacterial solute-binding protein 8 family.</text>
</comment>
<evidence type="ECO:0000256" key="4">
    <source>
        <dbReference type="ARBA" id="ARBA00022729"/>
    </source>
</evidence>
<organism evidence="6 7">
    <name type="scientific">Desulfuribacillus alkaliarsenatis</name>
    <dbReference type="NCBI Taxonomy" id="766136"/>
    <lineage>
        <taxon>Bacteria</taxon>
        <taxon>Bacillati</taxon>
        <taxon>Bacillota</taxon>
        <taxon>Desulfuribacillia</taxon>
        <taxon>Desulfuribacillales</taxon>
        <taxon>Desulfuribacillaceae</taxon>
        <taxon>Desulfuribacillus</taxon>
    </lineage>
</organism>
<dbReference type="AlphaFoldDB" id="A0A1E5G4N1"/>
<keyword evidence="7" id="KW-1185">Reference proteome</keyword>